<keyword evidence="3 5" id="KW-1133">Transmembrane helix</keyword>
<dbReference type="GO" id="GO:0034040">
    <property type="term" value="F:ATPase-coupled lipid transmembrane transporter activity"/>
    <property type="evidence" value="ECO:0007669"/>
    <property type="project" value="TreeGrafter"/>
</dbReference>
<dbReference type="PROSITE" id="PS00675">
    <property type="entry name" value="SIGMA54_INTERACT_1"/>
    <property type="match status" value="1"/>
</dbReference>
<proteinExistence type="predicted"/>
<evidence type="ECO:0000256" key="3">
    <source>
        <dbReference type="ARBA" id="ARBA00022989"/>
    </source>
</evidence>
<dbReference type="InterPro" id="IPR025662">
    <property type="entry name" value="Sigma_54_int_dom_ATP-bd_1"/>
</dbReference>
<dbReference type="AlphaFoldDB" id="A0AB33ZVB3"/>
<accession>A0AB33ZVB3</accession>
<evidence type="ECO:0000256" key="1">
    <source>
        <dbReference type="ARBA" id="ARBA00004651"/>
    </source>
</evidence>
<evidence type="ECO:0000313" key="7">
    <source>
        <dbReference type="EMBL" id="GBA96425.1"/>
    </source>
</evidence>
<evidence type="ECO:0000313" key="8">
    <source>
        <dbReference type="Proteomes" id="UP000250668"/>
    </source>
</evidence>
<keyword evidence="4 5" id="KW-0472">Membrane</keyword>
<comment type="subcellular location">
    <subcellularLocation>
        <location evidence="1">Cell membrane</location>
        <topology evidence="1">Multi-pass membrane protein</topology>
    </subcellularLocation>
</comment>
<evidence type="ECO:0000256" key="5">
    <source>
        <dbReference type="SAM" id="Phobius"/>
    </source>
</evidence>
<dbReference type="GO" id="GO:0140359">
    <property type="term" value="F:ABC-type transporter activity"/>
    <property type="evidence" value="ECO:0007669"/>
    <property type="project" value="InterPro"/>
</dbReference>
<dbReference type="Gene3D" id="1.20.1560.10">
    <property type="entry name" value="ABC transporter type 1, transmembrane domain"/>
    <property type="match status" value="1"/>
</dbReference>
<gene>
    <name evidence="7" type="ORF">LJCM1025_10220</name>
</gene>
<dbReference type="InterPro" id="IPR039421">
    <property type="entry name" value="Type_1_exporter"/>
</dbReference>
<protein>
    <recommendedName>
        <fullName evidence="6">ABC transmembrane type-1 domain-containing protein</fullName>
    </recommendedName>
</protein>
<evidence type="ECO:0000259" key="6">
    <source>
        <dbReference type="PROSITE" id="PS50929"/>
    </source>
</evidence>
<dbReference type="EMBL" id="BEXJ01000002">
    <property type="protein sequence ID" value="GBA96425.1"/>
    <property type="molecule type" value="Genomic_DNA"/>
</dbReference>
<name>A0AB33ZVB3_LACGS</name>
<dbReference type="SUPFAM" id="SSF90123">
    <property type="entry name" value="ABC transporter transmembrane region"/>
    <property type="match status" value="1"/>
</dbReference>
<reference evidence="7 8" key="1">
    <citation type="journal article" date="2018" name="Int. J. Syst. Evol. Microbiol.">
        <title>Lactobacillus paragasseri sp. nov., a sister taxon of Lactobacillus gasseri, based on whole-genome sequence analyses.</title>
        <authorList>
            <person name="Tanizawa Y."/>
            <person name="Tada I."/>
            <person name="Kobayashi H."/>
            <person name="Endo A."/>
            <person name="Maeno S."/>
            <person name="Toyoda A."/>
            <person name="Arita M."/>
            <person name="Nakamura Y."/>
            <person name="Sakamoto M."/>
            <person name="Ohkuma M."/>
            <person name="Tohno M."/>
        </authorList>
    </citation>
    <scope>NUCLEOTIDE SEQUENCE [LARGE SCALE GENOMIC DNA]</scope>
    <source>
        <strain evidence="7 8">JCM 1025</strain>
    </source>
</reference>
<organism evidence="7 8">
    <name type="scientific">Lactobacillus gasseri</name>
    <dbReference type="NCBI Taxonomy" id="1596"/>
    <lineage>
        <taxon>Bacteria</taxon>
        <taxon>Bacillati</taxon>
        <taxon>Bacillota</taxon>
        <taxon>Bacilli</taxon>
        <taxon>Lactobacillales</taxon>
        <taxon>Lactobacillaceae</taxon>
        <taxon>Lactobacillus</taxon>
    </lineage>
</organism>
<sequence length="346" mass="38755">MLVASLIALISIHWSIFILSLLIDIISYFLPKLIDKKLEKATIKVSERNNEYLATLSHWFSGLNELRRYFAGAKLLEVQNSSAKKLEKANVNQVVQQQLLTILNGVSELLSTIVLLGATGILVEHKVIIFGAILSVQNFANNVSFGMQTTIQGLTMMRSTKPLMAKISKDVEPISVRKKTNVEVPYIIETQNLALNFPNGETLQYPDLKINQGEKILLSGDSGSGKTTLFKLLLGIIEPSRGQVKFKNKKNEEINPDFSKIGYIPQEPNIFPGTIKQNITMFNSELTSKVKRAIEEVKLDSDIKKFKNGANTELDLNKLNISGGQRQKIVLARAKIYLIERLNCRK</sequence>
<dbReference type="Gene3D" id="3.40.50.300">
    <property type="entry name" value="P-loop containing nucleotide triphosphate hydrolases"/>
    <property type="match status" value="1"/>
</dbReference>
<dbReference type="SUPFAM" id="SSF52540">
    <property type="entry name" value="P-loop containing nucleoside triphosphate hydrolases"/>
    <property type="match status" value="1"/>
</dbReference>
<dbReference type="Pfam" id="PF00005">
    <property type="entry name" value="ABC_tran"/>
    <property type="match status" value="1"/>
</dbReference>
<dbReference type="GO" id="GO:0016887">
    <property type="term" value="F:ATP hydrolysis activity"/>
    <property type="evidence" value="ECO:0007669"/>
    <property type="project" value="InterPro"/>
</dbReference>
<dbReference type="PROSITE" id="PS50929">
    <property type="entry name" value="ABC_TM1F"/>
    <property type="match status" value="1"/>
</dbReference>
<dbReference type="GO" id="GO:0005886">
    <property type="term" value="C:plasma membrane"/>
    <property type="evidence" value="ECO:0007669"/>
    <property type="project" value="UniProtKB-SubCell"/>
</dbReference>
<dbReference type="GO" id="GO:0005524">
    <property type="term" value="F:ATP binding"/>
    <property type="evidence" value="ECO:0007669"/>
    <property type="project" value="InterPro"/>
</dbReference>
<evidence type="ECO:0000256" key="4">
    <source>
        <dbReference type="ARBA" id="ARBA00023136"/>
    </source>
</evidence>
<dbReference type="InterPro" id="IPR036640">
    <property type="entry name" value="ABC1_TM_sf"/>
</dbReference>
<feature type="domain" description="ABC transmembrane type-1" evidence="6">
    <location>
        <begin position="1"/>
        <end position="159"/>
    </location>
</feature>
<dbReference type="InterPro" id="IPR003439">
    <property type="entry name" value="ABC_transporter-like_ATP-bd"/>
</dbReference>
<evidence type="ECO:0000256" key="2">
    <source>
        <dbReference type="ARBA" id="ARBA00022692"/>
    </source>
</evidence>
<comment type="caution">
    <text evidence="7">The sequence shown here is derived from an EMBL/GenBank/DDBJ whole genome shotgun (WGS) entry which is preliminary data.</text>
</comment>
<feature type="transmembrane region" description="Helical" evidence="5">
    <location>
        <begin position="6"/>
        <end position="30"/>
    </location>
</feature>
<dbReference type="PANTHER" id="PTHR24221:SF654">
    <property type="entry name" value="ATP-BINDING CASSETTE SUB-FAMILY B MEMBER 6"/>
    <property type="match status" value="1"/>
</dbReference>
<dbReference type="Proteomes" id="UP000250668">
    <property type="component" value="Unassembled WGS sequence"/>
</dbReference>
<keyword evidence="2 5" id="KW-0812">Transmembrane</keyword>
<dbReference type="InterPro" id="IPR011527">
    <property type="entry name" value="ABC1_TM_dom"/>
</dbReference>
<dbReference type="InterPro" id="IPR027417">
    <property type="entry name" value="P-loop_NTPase"/>
</dbReference>
<dbReference type="PANTHER" id="PTHR24221">
    <property type="entry name" value="ATP-BINDING CASSETTE SUB-FAMILY B"/>
    <property type="match status" value="1"/>
</dbReference>